<dbReference type="InterPro" id="IPR000843">
    <property type="entry name" value="HTH_LacI"/>
</dbReference>
<accession>A0A089LU70</accession>
<dbReference type="PANTHER" id="PTHR30146">
    <property type="entry name" value="LACI-RELATED TRANSCRIPTIONAL REPRESSOR"/>
    <property type="match status" value="1"/>
</dbReference>
<dbReference type="InterPro" id="IPR046335">
    <property type="entry name" value="LacI/GalR-like_sensor"/>
</dbReference>
<dbReference type="CDD" id="cd06267">
    <property type="entry name" value="PBP1_LacI_sugar_binding-like"/>
    <property type="match status" value="1"/>
</dbReference>
<dbReference type="KEGG" id="pste:PSTEL_11875"/>
<dbReference type="GO" id="GO:0000976">
    <property type="term" value="F:transcription cis-regulatory region binding"/>
    <property type="evidence" value="ECO:0007669"/>
    <property type="project" value="TreeGrafter"/>
</dbReference>
<dbReference type="OrthoDB" id="9775106at2"/>
<gene>
    <name evidence="5" type="ORF">PSTEL_11875</name>
</gene>
<evidence type="ECO:0000256" key="1">
    <source>
        <dbReference type="ARBA" id="ARBA00023015"/>
    </source>
</evidence>
<dbReference type="SMART" id="SM00354">
    <property type="entry name" value="HTH_LACI"/>
    <property type="match status" value="1"/>
</dbReference>
<name>A0A089LU70_9BACL</name>
<feature type="domain" description="HTH lacI-type" evidence="4">
    <location>
        <begin position="1"/>
        <end position="55"/>
    </location>
</feature>
<dbReference type="SUPFAM" id="SSF53822">
    <property type="entry name" value="Periplasmic binding protein-like I"/>
    <property type="match status" value="1"/>
</dbReference>
<dbReference type="PROSITE" id="PS50932">
    <property type="entry name" value="HTH_LACI_2"/>
    <property type="match status" value="1"/>
</dbReference>
<dbReference type="Gene3D" id="1.10.260.40">
    <property type="entry name" value="lambda repressor-like DNA-binding domains"/>
    <property type="match status" value="1"/>
</dbReference>
<dbReference type="Gene3D" id="3.40.50.2300">
    <property type="match status" value="2"/>
</dbReference>
<keyword evidence="6" id="KW-1185">Reference proteome</keyword>
<dbReference type="STRING" id="169760.PSTEL_11875"/>
<dbReference type="Proteomes" id="UP000029507">
    <property type="component" value="Chromosome"/>
</dbReference>
<evidence type="ECO:0000259" key="4">
    <source>
        <dbReference type="PROSITE" id="PS50932"/>
    </source>
</evidence>
<organism evidence="5 6">
    <name type="scientific">Paenibacillus stellifer</name>
    <dbReference type="NCBI Taxonomy" id="169760"/>
    <lineage>
        <taxon>Bacteria</taxon>
        <taxon>Bacillati</taxon>
        <taxon>Bacillota</taxon>
        <taxon>Bacilli</taxon>
        <taxon>Bacillales</taxon>
        <taxon>Paenibacillaceae</taxon>
        <taxon>Paenibacillus</taxon>
    </lineage>
</organism>
<sequence>MRSEDIAKLAGVSRSTVSRVINNYPNVPEETRIKVLKVIEQHQYEPNSFARALAGKKTDTIGLFAISMNEKENATRIYQNSYFAPFIDAVVDISNSRGCYVLIHTVYAPGDFLKVKQAFLQKRIDGGIIVGTQKDIDIVKEMVSLEAPLVLIDYDISEIMAEHLDKNHLAIVNSKDYEGTTEAIEYLIALGHRDIGIIQGSMSTYSGRERFAAYSDTLGRHGLAVNERFILPGEFLKERAYAEVVKLLDSGEPLPTAIFSSNDDMAISAIEALAERGISVPEQMSVIGFDDVQLAARIHPKLTSVRLPIFEMSKAAVDKVMELCDSRQPTFSTFSFPARLIERDSCARPFVDRTQDDELA</sequence>
<evidence type="ECO:0000256" key="3">
    <source>
        <dbReference type="ARBA" id="ARBA00023163"/>
    </source>
</evidence>
<protein>
    <submittedName>
        <fullName evidence="5">Transcriptional regulator</fullName>
    </submittedName>
</protein>
<reference evidence="5 6" key="1">
    <citation type="submission" date="2014-08" db="EMBL/GenBank/DDBJ databases">
        <title>Comparative genomics of the Paenibacillus odorifer group.</title>
        <authorList>
            <person name="den Bakker H.C."/>
            <person name="Tsai Y.-C."/>
            <person name="Martin N."/>
            <person name="Korlach J."/>
            <person name="Wiedmann M."/>
        </authorList>
    </citation>
    <scope>NUCLEOTIDE SEQUENCE [LARGE SCALE GENOMIC DNA]</scope>
    <source>
        <strain evidence="5 6">DSM 14472</strain>
    </source>
</reference>
<keyword evidence="3" id="KW-0804">Transcription</keyword>
<evidence type="ECO:0000313" key="5">
    <source>
        <dbReference type="EMBL" id="AIQ63675.1"/>
    </source>
</evidence>
<dbReference type="InterPro" id="IPR028082">
    <property type="entry name" value="Peripla_BP_I"/>
</dbReference>
<evidence type="ECO:0000313" key="6">
    <source>
        <dbReference type="Proteomes" id="UP000029507"/>
    </source>
</evidence>
<dbReference type="SUPFAM" id="SSF47413">
    <property type="entry name" value="lambda repressor-like DNA-binding domains"/>
    <property type="match status" value="1"/>
</dbReference>
<dbReference type="HOGENOM" id="CLU_037628_6_2_9"/>
<keyword evidence="1" id="KW-0805">Transcription regulation</keyword>
<dbReference type="Pfam" id="PF13377">
    <property type="entry name" value="Peripla_BP_3"/>
    <property type="match status" value="1"/>
</dbReference>
<keyword evidence="2" id="KW-0238">DNA-binding</keyword>
<dbReference type="RefSeq" id="WP_038695385.1">
    <property type="nucleotide sequence ID" value="NZ_CP009286.1"/>
</dbReference>
<dbReference type="InterPro" id="IPR010982">
    <property type="entry name" value="Lambda_DNA-bd_dom_sf"/>
</dbReference>
<dbReference type="Pfam" id="PF00356">
    <property type="entry name" value="LacI"/>
    <property type="match status" value="1"/>
</dbReference>
<proteinExistence type="predicted"/>
<dbReference type="PANTHER" id="PTHR30146:SF109">
    <property type="entry name" value="HTH-TYPE TRANSCRIPTIONAL REGULATOR GALS"/>
    <property type="match status" value="1"/>
</dbReference>
<dbReference type="GO" id="GO:0003700">
    <property type="term" value="F:DNA-binding transcription factor activity"/>
    <property type="evidence" value="ECO:0007669"/>
    <property type="project" value="TreeGrafter"/>
</dbReference>
<dbReference type="CDD" id="cd01392">
    <property type="entry name" value="HTH_LacI"/>
    <property type="match status" value="1"/>
</dbReference>
<evidence type="ECO:0000256" key="2">
    <source>
        <dbReference type="ARBA" id="ARBA00023125"/>
    </source>
</evidence>
<dbReference type="AlphaFoldDB" id="A0A089LU70"/>
<dbReference type="EMBL" id="CP009286">
    <property type="protein sequence ID" value="AIQ63675.1"/>
    <property type="molecule type" value="Genomic_DNA"/>
</dbReference>